<dbReference type="Gene3D" id="3.30.2410.10">
    <property type="entry name" value="Hect, E3 ligase catalytic domain"/>
    <property type="match status" value="1"/>
</dbReference>
<organism evidence="1 2">
    <name type="scientific">Umbra pygmaea</name>
    <name type="common">Eastern mudminnow</name>
    <dbReference type="NCBI Taxonomy" id="75934"/>
    <lineage>
        <taxon>Eukaryota</taxon>
        <taxon>Metazoa</taxon>
        <taxon>Chordata</taxon>
        <taxon>Craniata</taxon>
        <taxon>Vertebrata</taxon>
        <taxon>Euteleostomi</taxon>
        <taxon>Actinopterygii</taxon>
        <taxon>Neopterygii</taxon>
        <taxon>Teleostei</taxon>
        <taxon>Protacanthopterygii</taxon>
        <taxon>Esociformes</taxon>
        <taxon>Umbridae</taxon>
        <taxon>Umbra</taxon>
    </lineage>
</organism>
<name>A0ABD0Y1R3_UMBPY</name>
<comment type="caution">
    <text evidence="1">The sequence shown here is derived from an EMBL/GenBank/DDBJ whole genome shotgun (WGS) entry which is preliminary data.</text>
</comment>
<sequence length="218" mass="25432">MEEILYGAVKSDLIETFLQFVSVQEGEIIRQALVDYTSVDFEELVEVLDNYECRRRVTADNLPNVLIEIAHKELVQKPKYVIDCWRDVTQMHISLNGGELKEMYANLKPTPRKVVGLLHFPACMTTKQKEIEHHLKRYIREMDEEKLSRFLRFTTGSDLITCNRISALFSQMSDFTRRPIGRTCGRVLELADCYDNFPDFRAEFNAVLDSNIWVMDII</sequence>
<reference evidence="1 2" key="1">
    <citation type="submission" date="2024-06" db="EMBL/GenBank/DDBJ databases">
        <authorList>
            <person name="Pan Q."/>
            <person name="Wen M."/>
            <person name="Jouanno E."/>
            <person name="Zahm M."/>
            <person name="Klopp C."/>
            <person name="Cabau C."/>
            <person name="Louis A."/>
            <person name="Berthelot C."/>
            <person name="Parey E."/>
            <person name="Roest Crollius H."/>
            <person name="Montfort J."/>
            <person name="Robinson-Rechavi M."/>
            <person name="Bouchez O."/>
            <person name="Lampietro C."/>
            <person name="Lopez Roques C."/>
            <person name="Donnadieu C."/>
            <person name="Postlethwait J."/>
            <person name="Bobe J."/>
            <person name="Verreycken H."/>
            <person name="Guiguen Y."/>
        </authorList>
    </citation>
    <scope>NUCLEOTIDE SEQUENCE [LARGE SCALE GENOMIC DNA]</scope>
    <source>
        <strain evidence="1">Up_M1</strain>
        <tissue evidence="1">Testis</tissue>
    </source>
</reference>
<accession>A0ABD0Y1R3</accession>
<dbReference type="EMBL" id="JAGEUA010000001">
    <property type="protein sequence ID" value="KAL1022820.1"/>
    <property type="molecule type" value="Genomic_DNA"/>
</dbReference>
<evidence type="ECO:0000313" key="2">
    <source>
        <dbReference type="Proteomes" id="UP001557470"/>
    </source>
</evidence>
<proteinExistence type="predicted"/>
<dbReference type="AlphaFoldDB" id="A0ABD0Y1R3"/>
<dbReference type="InterPro" id="IPR035983">
    <property type="entry name" value="Hect_E3_ubiquitin_ligase"/>
</dbReference>
<dbReference type="SUPFAM" id="SSF56204">
    <property type="entry name" value="Hect, E3 ligase catalytic domain"/>
    <property type="match status" value="1"/>
</dbReference>
<keyword evidence="2" id="KW-1185">Reference proteome</keyword>
<protein>
    <submittedName>
        <fullName evidence="1">Uncharacterized protein</fullName>
    </submittedName>
</protein>
<gene>
    <name evidence="1" type="ORF">UPYG_G00032800</name>
</gene>
<evidence type="ECO:0000313" key="1">
    <source>
        <dbReference type="EMBL" id="KAL1022820.1"/>
    </source>
</evidence>
<dbReference type="Proteomes" id="UP001557470">
    <property type="component" value="Unassembled WGS sequence"/>
</dbReference>